<evidence type="ECO:0000313" key="3">
    <source>
        <dbReference type="Proteomes" id="UP001296993"/>
    </source>
</evidence>
<sequence>MFHRPGGGSAQAHRGWRAVVLMLCLRRTRRLRWRGRTGQAMTYMAGTACIHDWPAQRVAVHYGISLTEPRPAFARIAAETVPDHPARTRALRRGTNGWLPGPRHAGAEAPARRPARKVQRAGCLRPEHAPHGTSMLMRSKSGPRCLTGTGRQLPGPDRVRVASALDQTAWRNGRVMPNSMIPICGSIVTRLLSRSRTMPP</sequence>
<keyword evidence="3" id="KW-1185">Reference proteome</keyword>
<feature type="region of interest" description="Disordered" evidence="1">
    <location>
        <begin position="92"/>
        <end position="118"/>
    </location>
</feature>
<comment type="caution">
    <text evidence="2">The sequence shown here is derived from an EMBL/GenBank/DDBJ whole genome shotgun (WGS) entry which is preliminary data.</text>
</comment>
<accession>A0ABS4XA93</accession>
<dbReference type="Proteomes" id="UP001296993">
    <property type="component" value="Unassembled WGS sequence"/>
</dbReference>
<evidence type="ECO:0000256" key="1">
    <source>
        <dbReference type="SAM" id="MobiDB-lite"/>
    </source>
</evidence>
<proteinExistence type="predicted"/>
<reference evidence="2 3" key="1">
    <citation type="submission" date="2021-03" db="EMBL/GenBank/DDBJ databases">
        <title>Sequencing the genomes of 1000 actinobacteria strains.</title>
        <authorList>
            <person name="Klenk H.-P."/>
        </authorList>
    </citation>
    <scope>NUCLEOTIDE SEQUENCE [LARGE SCALE GENOMIC DNA]</scope>
    <source>
        <strain evidence="2 3">DSM 15797</strain>
    </source>
</reference>
<name>A0ABS4XA93_9MICC</name>
<organism evidence="2 3">
    <name type="scientific">Paeniglutamicibacter kerguelensis</name>
    <dbReference type="NCBI Taxonomy" id="254788"/>
    <lineage>
        <taxon>Bacteria</taxon>
        <taxon>Bacillati</taxon>
        <taxon>Actinomycetota</taxon>
        <taxon>Actinomycetes</taxon>
        <taxon>Micrococcales</taxon>
        <taxon>Micrococcaceae</taxon>
        <taxon>Paeniglutamicibacter</taxon>
    </lineage>
</organism>
<evidence type="ECO:0000313" key="2">
    <source>
        <dbReference type="EMBL" id="MBP2385385.1"/>
    </source>
</evidence>
<gene>
    <name evidence="2" type="ORF">JOF47_000896</name>
</gene>
<protein>
    <submittedName>
        <fullName evidence="2">Uncharacterized protein</fullName>
    </submittedName>
</protein>
<dbReference type="EMBL" id="JAGIOF010000001">
    <property type="protein sequence ID" value="MBP2385385.1"/>
    <property type="molecule type" value="Genomic_DNA"/>
</dbReference>
<feature type="compositionally biased region" description="Low complexity" evidence="1">
    <location>
        <begin position="100"/>
        <end position="109"/>
    </location>
</feature>